<comment type="caution">
    <text evidence="1">The sequence shown here is derived from an EMBL/GenBank/DDBJ whole genome shotgun (WGS) entry which is preliminary data.</text>
</comment>
<sequence length="76" mass="8089">MVLSTGERTIAASMAEGGKRAKAGQGVRLLDVFVDRKHGAWDTQHGYPDGRALSDAIKRAAAQHYAGTRAGCFWSG</sequence>
<accession>A0A554XD70</accession>
<dbReference type="Proteomes" id="UP000317763">
    <property type="component" value="Unassembled WGS sequence"/>
</dbReference>
<dbReference type="EMBL" id="VJOM01000002">
    <property type="protein sequence ID" value="TSE33704.1"/>
    <property type="molecule type" value="Genomic_DNA"/>
</dbReference>
<evidence type="ECO:0000313" key="1">
    <source>
        <dbReference type="EMBL" id="TSE33704.1"/>
    </source>
</evidence>
<name>A0A554XD70_9BURK</name>
<dbReference type="STRING" id="307486.GCA_000807215_01812"/>
<protein>
    <submittedName>
        <fullName evidence="1">Uncharacterized protein</fullName>
    </submittedName>
</protein>
<organism evidence="1 2">
    <name type="scientific">Tepidimonas taiwanensis</name>
    <dbReference type="NCBI Taxonomy" id="307486"/>
    <lineage>
        <taxon>Bacteria</taxon>
        <taxon>Pseudomonadati</taxon>
        <taxon>Pseudomonadota</taxon>
        <taxon>Betaproteobacteria</taxon>
        <taxon>Burkholderiales</taxon>
        <taxon>Tepidimonas</taxon>
    </lineage>
</organism>
<evidence type="ECO:0000313" key="2">
    <source>
        <dbReference type="Proteomes" id="UP000317763"/>
    </source>
</evidence>
<proteinExistence type="predicted"/>
<gene>
    <name evidence="1" type="ORF">Ttaiw_00268</name>
</gene>
<dbReference type="AlphaFoldDB" id="A0A554XD70"/>
<keyword evidence="2" id="KW-1185">Reference proteome</keyword>
<reference evidence="1 2" key="1">
    <citation type="submission" date="2019-07" db="EMBL/GenBank/DDBJ databases">
        <title>Tepidimonas taiwanensis I1-1 draft genome.</title>
        <authorList>
            <person name="Da Costa M.S."/>
            <person name="Froufe H.J.C."/>
            <person name="Egas C."/>
            <person name="Albuquerque L."/>
        </authorList>
    </citation>
    <scope>NUCLEOTIDE SEQUENCE [LARGE SCALE GENOMIC DNA]</scope>
    <source>
        <strain evidence="1 2">I1-1</strain>
    </source>
</reference>
<dbReference type="RefSeq" id="WP_224440873.1">
    <property type="nucleotide sequence ID" value="NZ_CP083911.1"/>
</dbReference>